<evidence type="ECO:0000256" key="5">
    <source>
        <dbReference type="ARBA" id="ARBA00022723"/>
    </source>
</evidence>
<feature type="domain" description="DUF8040" evidence="9">
    <location>
        <begin position="2"/>
        <end position="42"/>
    </location>
</feature>
<evidence type="ECO:0000256" key="4">
    <source>
        <dbReference type="ARBA" id="ARBA00022722"/>
    </source>
</evidence>
<gene>
    <name evidence="10" type="ORF">J1N35_004685</name>
</gene>
<dbReference type="Pfam" id="PF26138">
    <property type="entry name" value="DUF8040"/>
    <property type="match status" value="1"/>
</dbReference>
<keyword evidence="4" id="KW-0540">Nuclease</keyword>
<dbReference type="GO" id="GO:0016787">
    <property type="term" value="F:hydrolase activity"/>
    <property type="evidence" value="ECO:0007669"/>
    <property type="project" value="UniProtKB-KW"/>
</dbReference>
<comment type="subcellular location">
    <subcellularLocation>
        <location evidence="2">Nucleus</location>
    </subcellularLocation>
</comment>
<dbReference type="GO" id="GO:0005634">
    <property type="term" value="C:nucleus"/>
    <property type="evidence" value="ECO:0007669"/>
    <property type="project" value="UniProtKB-SubCell"/>
</dbReference>
<evidence type="ECO:0000313" key="11">
    <source>
        <dbReference type="Proteomes" id="UP000828251"/>
    </source>
</evidence>
<organism evidence="10 11">
    <name type="scientific">Gossypium stocksii</name>
    <dbReference type="NCBI Taxonomy" id="47602"/>
    <lineage>
        <taxon>Eukaryota</taxon>
        <taxon>Viridiplantae</taxon>
        <taxon>Streptophyta</taxon>
        <taxon>Embryophyta</taxon>
        <taxon>Tracheophyta</taxon>
        <taxon>Spermatophyta</taxon>
        <taxon>Magnoliopsida</taxon>
        <taxon>eudicotyledons</taxon>
        <taxon>Gunneridae</taxon>
        <taxon>Pentapetalae</taxon>
        <taxon>rosids</taxon>
        <taxon>malvids</taxon>
        <taxon>Malvales</taxon>
        <taxon>Malvaceae</taxon>
        <taxon>Malvoideae</taxon>
        <taxon>Gossypium</taxon>
    </lineage>
</organism>
<feature type="domain" description="DDE Tnp4" evidence="8">
    <location>
        <begin position="81"/>
        <end position="173"/>
    </location>
</feature>
<keyword evidence="7" id="KW-0539">Nucleus</keyword>
<evidence type="ECO:0008006" key="12">
    <source>
        <dbReference type="Google" id="ProtNLM"/>
    </source>
</evidence>
<dbReference type="PANTHER" id="PTHR22930:SF221">
    <property type="entry name" value="NUCLEASE HARBI1"/>
    <property type="match status" value="1"/>
</dbReference>
<dbReference type="GO" id="GO:0004518">
    <property type="term" value="F:nuclease activity"/>
    <property type="evidence" value="ECO:0007669"/>
    <property type="project" value="UniProtKB-KW"/>
</dbReference>
<dbReference type="EMBL" id="JAIQCV010000002">
    <property type="protein sequence ID" value="KAH1121525.1"/>
    <property type="molecule type" value="Genomic_DNA"/>
</dbReference>
<name>A0A9D3WE06_9ROSI</name>
<keyword evidence="6" id="KW-0378">Hydrolase</keyword>
<evidence type="ECO:0000256" key="1">
    <source>
        <dbReference type="ARBA" id="ARBA00001968"/>
    </source>
</evidence>
<dbReference type="Pfam" id="PF13359">
    <property type="entry name" value="DDE_Tnp_4"/>
    <property type="match status" value="1"/>
</dbReference>
<evidence type="ECO:0000256" key="6">
    <source>
        <dbReference type="ARBA" id="ARBA00022801"/>
    </source>
</evidence>
<evidence type="ECO:0000259" key="9">
    <source>
        <dbReference type="Pfam" id="PF26138"/>
    </source>
</evidence>
<keyword evidence="5" id="KW-0479">Metal-binding</keyword>
<sequence length="231" mass="26028">MEKLALSLYILGNRESNSNAVERFQRSGETVSQIFTNMLHIFARMGIDTIKPTEGQFEEVSNHIRHDIRYWPHFKDCIGALDGTHIKACISPSCQIHNIGRKGEPTQNIMAVCDFNMCFIFAFPGWEGIAHESRIFLQAPRKQKLKFPHPPLGKYYFVDSGYPQMAGFLGPYRGNDIIYLTFIELRLNPNTHSTIVSNLTDIVSNLTATVTNLTATAIFNLTGGKHTAHPN</sequence>
<reference evidence="10 11" key="1">
    <citation type="journal article" date="2021" name="Plant Biotechnol. J.">
        <title>Multi-omics assisted identification of the key and species-specific regulatory components of drought-tolerant mechanisms in Gossypium stocksii.</title>
        <authorList>
            <person name="Yu D."/>
            <person name="Ke L."/>
            <person name="Zhang D."/>
            <person name="Wu Y."/>
            <person name="Sun Y."/>
            <person name="Mei J."/>
            <person name="Sun J."/>
            <person name="Sun Y."/>
        </authorList>
    </citation>
    <scope>NUCLEOTIDE SEQUENCE [LARGE SCALE GENOMIC DNA]</scope>
    <source>
        <strain evidence="11">cv. E1</strain>
        <tissue evidence="10">Leaf</tissue>
    </source>
</reference>
<evidence type="ECO:0000256" key="2">
    <source>
        <dbReference type="ARBA" id="ARBA00004123"/>
    </source>
</evidence>
<evidence type="ECO:0000256" key="3">
    <source>
        <dbReference type="ARBA" id="ARBA00006958"/>
    </source>
</evidence>
<comment type="similarity">
    <text evidence="3">Belongs to the HARBI1 family.</text>
</comment>
<dbReference type="InterPro" id="IPR058353">
    <property type="entry name" value="DUF8040"/>
</dbReference>
<proteinExistence type="inferred from homology"/>
<comment type="cofactor">
    <cofactor evidence="1">
        <name>a divalent metal cation</name>
        <dbReference type="ChEBI" id="CHEBI:60240"/>
    </cofactor>
</comment>
<dbReference type="AlphaFoldDB" id="A0A9D3WE06"/>
<comment type="caution">
    <text evidence="10">The sequence shown here is derived from an EMBL/GenBank/DDBJ whole genome shotgun (WGS) entry which is preliminary data.</text>
</comment>
<dbReference type="OrthoDB" id="998700at2759"/>
<dbReference type="PANTHER" id="PTHR22930">
    <property type="match status" value="1"/>
</dbReference>
<evidence type="ECO:0000259" key="8">
    <source>
        <dbReference type="Pfam" id="PF13359"/>
    </source>
</evidence>
<dbReference type="Proteomes" id="UP000828251">
    <property type="component" value="Unassembled WGS sequence"/>
</dbReference>
<keyword evidence="11" id="KW-1185">Reference proteome</keyword>
<evidence type="ECO:0000313" key="10">
    <source>
        <dbReference type="EMBL" id="KAH1121525.1"/>
    </source>
</evidence>
<dbReference type="InterPro" id="IPR045249">
    <property type="entry name" value="HARBI1-like"/>
</dbReference>
<accession>A0A9D3WE06</accession>
<evidence type="ECO:0000256" key="7">
    <source>
        <dbReference type="ARBA" id="ARBA00023242"/>
    </source>
</evidence>
<dbReference type="GO" id="GO:0046872">
    <property type="term" value="F:metal ion binding"/>
    <property type="evidence" value="ECO:0007669"/>
    <property type="project" value="UniProtKB-KW"/>
</dbReference>
<protein>
    <recommendedName>
        <fullName evidence="12">DDE Tnp4 domain-containing protein</fullName>
    </recommendedName>
</protein>
<dbReference type="InterPro" id="IPR027806">
    <property type="entry name" value="HARBI1_dom"/>
</dbReference>